<comment type="similarity">
    <text evidence="7">In the C-terminal section; belongs to the NRP synthetase family.</text>
</comment>
<dbReference type="Pfam" id="PF13489">
    <property type="entry name" value="Methyltransf_23"/>
    <property type="match status" value="1"/>
</dbReference>
<dbReference type="Proteomes" id="UP000214365">
    <property type="component" value="Unassembled WGS sequence"/>
</dbReference>
<dbReference type="Gene3D" id="3.40.50.720">
    <property type="entry name" value="NAD(P)-binding Rossmann-like Domain"/>
    <property type="match status" value="3"/>
</dbReference>
<dbReference type="STRING" id="1441469.A0A225AQN0"/>
<dbReference type="SUPFAM" id="SSF53901">
    <property type="entry name" value="Thiolase-like"/>
    <property type="match status" value="1"/>
</dbReference>
<dbReference type="Pfam" id="PF14765">
    <property type="entry name" value="PS-DH"/>
    <property type="match status" value="1"/>
</dbReference>
<dbReference type="Pfam" id="PF00698">
    <property type="entry name" value="Acyl_transf_1"/>
    <property type="match status" value="1"/>
</dbReference>
<dbReference type="Gene3D" id="1.10.1200.10">
    <property type="entry name" value="ACP-like"/>
    <property type="match status" value="2"/>
</dbReference>
<dbReference type="CDD" id="cd19532">
    <property type="entry name" value="C_PKS-NRPS"/>
    <property type="match status" value="1"/>
</dbReference>
<dbReference type="Pfam" id="PF00550">
    <property type="entry name" value="PP-binding"/>
    <property type="match status" value="2"/>
</dbReference>
<feature type="region of interest" description="C-terminal hotdog fold" evidence="8">
    <location>
        <begin position="1097"/>
        <end position="1251"/>
    </location>
</feature>
<protein>
    <recommendedName>
        <fullName evidence="15">Carrier domain-containing protein</fullName>
    </recommendedName>
</protein>
<dbReference type="SMART" id="SM00827">
    <property type="entry name" value="PKS_AT"/>
    <property type="match status" value="1"/>
</dbReference>
<dbReference type="InterPro" id="IPR016035">
    <property type="entry name" value="Acyl_Trfase/lysoPLipase"/>
</dbReference>
<dbReference type="PROSITE" id="PS52004">
    <property type="entry name" value="KS3_2"/>
    <property type="match status" value="1"/>
</dbReference>
<dbReference type="CDD" id="cd05930">
    <property type="entry name" value="A_NRPS"/>
    <property type="match status" value="1"/>
</dbReference>
<feature type="region of interest" description="N-terminal hotdog fold" evidence="8">
    <location>
        <begin position="948"/>
        <end position="1082"/>
    </location>
</feature>
<evidence type="ECO:0008006" key="15">
    <source>
        <dbReference type="Google" id="ProtNLM"/>
    </source>
</evidence>
<dbReference type="EMBL" id="LFMY01000001">
    <property type="protein sequence ID" value="OKL63922.1"/>
    <property type="molecule type" value="Genomic_DNA"/>
</dbReference>
<comment type="caution">
    <text evidence="13">The sequence shown here is derived from an EMBL/GenBank/DDBJ whole genome shotgun (WGS) entry which is preliminary data.</text>
</comment>
<dbReference type="InterPro" id="IPR009081">
    <property type="entry name" value="PP-bd_ACP"/>
</dbReference>
<dbReference type="Gene3D" id="3.40.50.150">
    <property type="entry name" value="Vaccinia Virus protein VP39"/>
    <property type="match status" value="1"/>
</dbReference>
<dbReference type="InterPro" id="IPR042099">
    <property type="entry name" value="ANL_N_sf"/>
</dbReference>
<dbReference type="PANTHER" id="PTHR43775">
    <property type="entry name" value="FATTY ACID SYNTHASE"/>
    <property type="match status" value="1"/>
</dbReference>
<dbReference type="InterPro" id="IPR020806">
    <property type="entry name" value="PKS_PP-bd"/>
</dbReference>
<feature type="region of interest" description="Disordered" evidence="9">
    <location>
        <begin position="2439"/>
        <end position="2504"/>
    </location>
</feature>
<feature type="domain" description="Carrier" evidence="10">
    <location>
        <begin position="3471"/>
        <end position="3550"/>
    </location>
</feature>
<dbReference type="InterPro" id="IPR057326">
    <property type="entry name" value="KR_dom"/>
</dbReference>
<dbReference type="GO" id="GO:0031177">
    <property type="term" value="F:phosphopantetheine binding"/>
    <property type="evidence" value="ECO:0007669"/>
    <property type="project" value="InterPro"/>
</dbReference>
<dbReference type="InterPro" id="IPR036736">
    <property type="entry name" value="ACP-like_sf"/>
</dbReference>
<evidence type="ECO:0000256" key="3">
    <source>
        <dbReference type="ARBA" id="ARBA00022598"/>
    </source>
</evidence>
<dbReference type="GO" id="GO:0006633">
    <property type="term" value="P:fatty acid biosynthetic process"/>
    <property type="evidence" value="ECO:0007669"/>
    <property type="project" value="InterPro"/>
</dbReference>
<dbReference type="GO" id="GO:0004315">
    <property type="term" value="F:3-oxoacyl-[acyl-carrier-protein] synthase activity"/>
    <property type="evidence" value="ECO:0007669"/>
    <property type="project" value="InterPro"/>
</dbReference>
<organism evidence="13 14">
    <name type="scientific">Talaromyces atroroseus</name>
    <dbReference type="NCBI Taxonomy" id="1441469"/>
    <lineage>
        <taxon>Eukaryota</taxon>
        <taxon>Fungi</taxon>
        <taxon>Dikarya</taxon>
        <taxon>Ascomycota</taxon>
        <taxon>Pezizomycotina</taxon>
        <taxon>Eurotiomycetes</taxon>
        <taxon>Eurotiomycetidae</taxon>
        <taxon>Eurotiales</taxon>
        <taxon>Trichocomaceae</taxon>
        <taxon>Talaromyces</taxon>
        <taxon>Talaromyces sect. Trachyspermi</taxon>
    </lineage>
</organism>
<feature type="active site" description="Proton donor; for dehydratase activity" evidence="8">
    <location>
        <position position="1158"/>
    </location>
</feature>
<dbReference type="GeneID" id="31000229"/>
<keyword evidence="1" id="KW-0596">Phosphopantetheine</keyword>
<dbReference type="Gene3D" id="3.30.300.30">
    <property type="match status" value="1"/>
</dbReference>
<dbReference type="InterPro" id="IPR014031">
    <property type="entry name" value="Ketoacyl_synth_C"/>
</dbReference>
<dbReference type="InterPro" id="IPR018201">
    <property type="entry name" value="Ketoacyl_synth_AS"/>
</dbReference>
<dbReference type="Pfam" id="PF00109">
    <property type="entry name" value="ketoacyl-synt"/>
    <property type="match status" value="1"/>
</dbReference>
<dbReference type="Gene3D" id="3.30.559.10">
    <property type="entry name" value="Chloramphenicol acetyltransferase-like domain"/>
    <property type="match status" value="1"/>
</dbReference>
<dbReference type="Pfam" id="PF00501">
    <property type="entry name" value="AMP-binding"/>
    <property type="match status" value="1"/>
</dbReference>
<dbReference type="GO" id="GO:0016874">
    <property type="term" value="F:ligase activity"/>
    <property type="evidence" value="ECO:0007669"/>
    <property type="project" value="UniProtKB-KW"/>
</dbReference>
<dbReference type="SUPFAM" id="SSF52151">
    <property type="entry name" value="FabD/lysophospholipase-like"/>
    <property type="match status" value="1"/>
</dbReference>
<dbReference type="InterPro" id="IPR023213">
    <property type="entry name" value="CAT-like_dom_sf"/>
</dbReference>
<evidence type="ECO:0000256" key="6">
    <source>
        <dbReference type="ARBA" id="ARBA00023268"/>
    </source>
</evidence>
<dbReference type="SUPFAM" id="SSF55048">
    <property type="entry name" value="Probable ACP-binding domain of malonyl-CoA ACP transacylase"/>
    <property type="match status" value="1"/>
</dbReference>
<reference evidence="13 14" key="1">
    <citation type="submission" date="2015-06" db="EMBL/GenBank/DDBJ databases">
        <title>Talaromyces atroroseus IBT 11181 draft genome.</title>
        <authorList>
            <person name="Rasmussen K.B."/>
            <person name="Rasmussen S."/>
            <person name="Petersen B."/>
            <person name="Sicheritz-Ponten T."/>
            <person name="Mortensen U.H."/>
            <person name="Thrane U."/>
        </authorList>
    </citation>
    <scope>NUCLEOTIDE SEQUENCE [LARGE SCALE GENOMIC DNA]</scope>
    <source>
        <strain evidence="13 14">IBT 11181</strain>
    </source>
</reference>
<keyword evidence="4" id="KW-0808">Transferase</keyword>
<dbReference type="InterPro" id="IPR000873">
    <property type="entry name" value="AMP-dep_synth/lig_dom"/>
</dbReference>
<dbReference type="Gene3D" id="3.30.559.30">
    <property type="entry name" value="Nonribosomal peptide synthetase, condensation domain"/>
    <property type="match status" value="1"/>
</dbReference>
<dbReference type="PROSITE" id="PS52019">
    <property type="entry name" value="PKS_MFAS_DH"/>
    <property type="match status" value="1"/>
</dbReference>
<dbReference type="SUPFAM" id="SSF52777">
    <property type="entry name" value="CoA-dependent acyltransferases"/>
    <property type="match status" value="2"/>
</dbReference>
<dbReference type="InterPro" id="IPR036291">
    <property type="entry name" value="NAD(P)-bd_dom_sf"/>
</dbReference>
<evidence type="ECO:0000256" key="5">
    <source>
        <dbReference type="ARBA" id="ARBA00022737"/>
    </source>
</evidence>
<keyword evidence="14" id="KW-1185">Reference proteome</keyword>
<dbReference type="PANTHER" id="PTHR43775:SF20">
    <property type="entry name" value="HYBRID PKS-NRPS SYNTHETASE APDA"/>
    <property type="match status" value="1"/>
</dbReference>
<feature type="domain" description="PKS/mFAS DH" evidence="12">
    <location>
        <begin position="948"/>
        <end position="1251"/>
    </location>
</feature>
<dbReference type="SUPFAM" id="SSF53335">
    <property type="entry name" value="S-adenosyl-L-methionine-dependent methyltransferases"/>
    <property type="match status" value="1"/>
</dbReference>
<dbReference type="GO" id="GO:0004312">
    <property type="term" value="F:fatty acid synthase activity"/>
    <property type="evidence" value="ECO:0007669"/>
    <property type="project" value="TreeGrafter"/>
</dbReference>
<dbReference type="GO" id="GO:0044550">
    <property type="term" value="P:secondary metabolite biosynthetic process"/>
    <property type="evidence" value="ECO:0007669"/>
    <property type="project" value="TreeGrafter"/>
</dbReference>
<feature type="active site" description="Proton acceptor; for dehydratase activity" evidence="8">
    <location>
        <position position="980"/>
    </location>
</feature>
<dbReference type="Pfam" id="PF08659">
    <property type="entry name" value="KR"/>
    <property type="match status" value="1"/>
</dbReference>
<evidence type="ECO:0000256" key="4">
    <source>
        <dbReference type="ARBA" id="ARBA00022679"/>
    </source>
</evidence>
<dbReference type="Pfam" id="PF21089">
    <property type="entry name" value="PKS_DH_N"/>
    <property type="match status" value="1"/>
</dbReference>
<dbReference type="PROSITE" id="PS00455">
    <property type="entry name" value="AMP_BINDING"/>
    <property type="match status" value="1"/>
</dbReference>
<feature type="compositionally biased region" description="Polar residues" evidence="9">
    <location>
        <begin position="2444"/>
        <end position="2472"/>
    </location>
</feature>
<dbReference type="Gene3D" id="3.40.50.12780">
    <property type="entry name" value="N-terminal domain of ligase-like"/>
    <property type="match status" value="1"/>
</dbReference>
<sequence>MVANNVGKDPDSPEPIAIVGSACRFPGGASSPSKLWDLLKAPRDLLKEIPHSRFNSAAFYHPNGSHHGTTNVQHSYMLHEDLRHFDAQFFNIKPKEAESIDPQQRFLMETVYEALESGGHTIDGLRGSDTGVYVGVMAVDYLDVLTRDVSTIPTYYATGIARSIISNRISYFFDWHGPSMTIDTACSSSMVAVHQAVQSLRSNESKVAVAAGAEIILGPENYIGESKMNLLSPTGRSRMWDSDADGYARGDGVAVAILKRLSDALADGDHIECVIRETGLNQDGRGTGGLTVPSTEAQAQLIQRTYEKAGLNILDPKDRPQFFEAHGTGTKVGDPREAAAIKEAFFPVGKQDLDVLYVGSIKTVIGHTEGTAGLAGIIKGSLAVQHGIIPQNLLFTRLNPELEPYYDCLRIPLEQKQWPPLPPGAPRRVSVNSFGFGGTNGHAILESYPQIKQLKKRSGSRTPTFTPFVFSAATEKSLTLTLREYVSYLKSNPEVDLRDLAWTLQSRRTILSTRAAFHATTTENLISKIEKGLEEVENDTEKSIGTKSMSPGQPPRILGIFTGQGAQWATMGSHLITSSDFVRERVKKLEKSLAELPDNDRPTWSLKEELLADAAVSRIGEAAFSQPLCTAVQVLLVDLLKSAGLKFAAVVGHSSGEIAAAYAAGFISANDAIRIAYYRGFHGILAHGSDGQKGAMLAVGTSREDAQELCELPAFEGRLTVAADNAPASVTLSGDADAIEEAKVIFDDEKVFARRLKVEIAYHSHHMFPCSEPYAKSLGALNIKIPEHRSSSCQWYSTVLPGKAMEYDVILKNSYWVDNMVNPVHFKDALTIATQSDVNIVLEVGPHPALKGPASQTIFETRGASLPYLSSLARGNNDIEALSNCLGSFWTTFDTSGLDFEAFERSVTRSPQRTLLSGLPSYMWDHSRLYWHESRRSRTFRTKPEPFNQVLGIKSPDSTDWDMRWTNQLKPSDIPWLSGHKLQGQTVFPAAGYVVMALESARSLVKGRSVKLFEVHDIVVRRAITFEDDADFSVETIVTLTDIKAIREPGQDIDEASFTCYAEIGEMELMAKARISVQYGDSSFSTLPNVQQDPSRMTSIDEGHFYDSLSELGYGYTGSFRSMSQMKRKMDHSAALLSTYVYEEDEREPLLVHPTMLDVAFHAAFLAQSSPGDNRLWALHVPTSIRCVRVNPSCCEFLPHSQTKLPVYATLRDAKSVAILGDVDIHTSEGKHVLLQIEDLLLVPFSPANPSDDRVLFSYNHWDVDAPNGALVMGDDRPSEKEVDLAGICERLSYYYLRKWKANISIKEWELGEWHHRRLRDTMEHLLSTIDKGKHPTVKKEWSNDTDAKIKELSSKYPDSLDVKLISAVGESMPAVVRGKSVIIEHMMKDNVLDDFYKKGLGLEKYNAYLAKMVKQIVHRYPHLNILEIGKCWYRRCDSEWFMDKAAVAFNEFSHKMSFKTLDIEELPVLQGYQEYSYDLIIASNVLHATKSLHNTLTNVRTLLKPGGYLLLLEITDSDQIRIGTMTSGLAGWWVGANDNRQYTPTVSPSVWNNVLRNSGFSGVDTKTPDRSSLVWPFSVMASQAVDDRISVLRRPLSPSAILKNIEELVILGSKTITTSKLAEDLNDILSRYVTNITILEGLPSDSDDIPPMSTFINLVDLDEPIFKNMTTETMRGLKSLFDRSRNLLWITQGCIDSEPYHNASVGLGRAILHEAPHIRLQFLDLDNLENPNVSRVIAEMLLRLHTTSKWEEQDILQDGILWSQEPELILQKNQILLPRVLRHSKQNARLNSLRRQGTQFVDHRNSAVEIISTNNSVYLKDYHHQSSRKTDGVIFHITHAGISSIKLGPQTFLFVSVGFEQKSGNRVAILSETNSSIQTQPVASVPVNCSYDQCVNLLSTLLHELLVNSLLHAIPNNSMLLVYELSVVLASRISQKANARHISVRFGTAETDCIVPGWIRLSPQSPRRLLQAQFPRGLTHFIDLSALTGKRGSGSQILASLPLGCKFVDSSSLAQEMSIRHPSPGIDFPQILEAAVREAQKSQLDCTDGCIDAGDLADSTIHASPLTILDWTAVSKVRVRVQHLDTNSLFSRHKTYLLAGLSGEIGQSLCEWMARNGAGGVCLTSRHPKVDIEWVRSIERLGTIVQVVAMDLTVKEDVQKVCDDIERTMPPIGGVANGAMILHDTLFSQMSFEMMKEVLDPKINGTNYLDEIFSHTDLEFFILFSSLSSVVGNTGQSNYAAAFGLGYVERAGQVVQDQLTKFGYMPISESDFHQIFAEAIVAGRPESEENPEIVTGIRPVSSDEEARVPWFDNPRFSHCIVEANETNTSTSGDRKKNTSSAIDQLAVATSLQQVFDIITRSFAVFMQQVLRLSGDIGYETPLVQLGVDSLLAVEIRSWLFKELKTDLPVLKIMAGGSVNTLCQQILEKLPEKLIPKVRRDNDWSQTPTESTNRGLDSSSTEINGSNTTTTPVLAMGATTPRSEASALDDIPSDKEISSPPTPMRIEPISFAQSRFWFLHLLLDDQTAFNVAFYYRVSGNVRISDLDRALRMVGQRHEALRTGFIAENKLNDTAYQGILASSALHLEQRKVDSFEEVLAEYKTLRSHIFDLKSGCLMRVILLSLSQTLHYLLFSYHHAIMDGVSYQIFLSDLEKAYNGKSLGSIPRQFSEFSNIQLQEYKSGEWSGDLKYWKEVFRDPPQPMDLLPISKTTCRVPMKTFEVNQVKYRLGSELTTQIKKLSSSKGSTTFHFHLACFKTMLFRLMEEPKDLTIGIADANRTDSNSMNTIGLFLNLLALRFQYDPTERFGDAIVEARDRAYAALEHSRIPFDVLLQELVIPRSAERSPIFQAFFDYRQGAREKQQFGNLQIEVEDVHPGRTAYDITLDVTESSGETLIMVRTQKSLYEPAETELLIKTYVNLLRQFTTGVTASVQNTTLFDKSDLKRGIEIGLDQIAQIHPDRISLKDGYGRVLTYRKMTARAEAIAEALQTKGIGFGSKVAVFEQATSDWVCSLLAIMRLGALYVPLDLRNPLKRLASILHSCGPHAVLVDNETAGDTNGLKVAQAKIVNVSLIGQAPSTSVPNKARANAAGAILYTSGSTGMPKGVIIKHSSLRNEIEGYTKTWKLGAENVIQQSAFTFNHSSDQIWTGLVNGGSVYVVPWNKRGDPIEITRLIREQQITYTKATPSEYLQWLEYGLENLQGVTDWQYAFGGGESLTKTVVAKFSALNIPHLRLFNSYGPAEITISSTKMEVPYQEHMQNDYRIPCGYSLPNYAAYILDHQLRPLPPGVPGEIYLGGAGVSLGYLSNEDLTDQLFIHNPYAPAEYVEQGWTTMYRTGDIGHLRKDGALVFHCRIADDTQVKIRGIRIELGDIEKNIVQASGGVLQEAVVSLHDSDTGGFLVAHVVFSPQHQIFDSEEYLRQLLIRLPLPQYMIPVMMIPLNCLPLTNHSKVDRRAIKALPLPQREGKEDDGVILNGISSQLKIIWEDVLHNKDFGFNITSGASFFEVGGNSLLIVRLQSRIREKFNVAIPLVELLDANTLGDMTKKLEEGLHVQQIDWDSEIQLPKALGNNVGTQVSGQKSDKKVILITGSTGYLAKYILQQLVENDSVVRVYCVAIRGEGGPSRLTVSSDKIIGYSGDLSQTRLGLSENNFLELSQEVDVILHMGAIHTFWDNYHVLYPTNVASTKQLIQLAAPRRIPIHYISSAGVVPTNKSIYETASVAAYSPPTDGSEGYVASRWASERLLEEASARLNIPSSIHRFIPGRKINAATEVLEEYSRLILKLNLVPDVSGWKGHFDVMQAGNAADAIVKAVLFKGSNDERRGSSTARFSHHECDYRLEVATLKEFIEDRFKGHSMTMMPVLRWVYHAKQSGFGYLFASQDITLENRRGENGRVEALDSRR</sequence>
<feature type="domain" description="Carrier" evidence="10">
    <location>
        <begin position="2354"/>
        <end position="2430"/>
    </location>
</feature>
<dbReference type="InterPro" id="IPR032821">
    <property type="entry name" value="PKS_assoc"/>
</dbReference>
<dbReference type="InterPro" id="IPR020807">
    <property type="entry name" value="PKS_DH"/>
</dbReference>
<dbReference type="InterPro" id="IPR006162">
    <property type="entry name" value="Ppantetheine_attach_site"/>
</dbReference>
<keyword evidence="6" id="KW-0511">Multifunctional enzyme</keyword>
<evidence type="ECO:0000259" key="11">
    <source>
        <dbReference type="PROSITE" id="PS52004"/>
    </source>
</evidence>
<dbReference type="Pfam" id="PF07993">
    <property type="entry name" value="NAD_binding_4"/>
    <property type="match status" value="1"/>
</dbReference>
<dbReference type="InterPro" id="IPR049552">
    <property type="entry name" value="PKS_DH_N"/>
</dbReference>
<dbReference type="InterPro" id="IPR013968">
    <property type="entry name" value="PKS_KR"/>
</dbReference>
<evidence type="ECO:0000259" key="10">
    <source>
        <dbReference type="PROSITE" id="PS50075"/>
    </source>
</evidence>
<dbReference type="SUPFAM" id="SSF47336">
    <property type="entry name" value="ACP-like"/>
    <property type="match status" value="2"/>
</dbReference>
<dbReference type="InterPro" id="IPR013120">
    <property type="entry name" value="FAR_NAD-bd"/>
</dbReference>
<dbReference type="PROSITE" id="PS00606">
    <property type="entry name" value="KS3_1"/>
    <property type="match status" value="1"/>
</dbReference>
<dbReference type="NCBIfam" id="TIGR01733">
    <property type="entry name" value="AA-adenyl-dom"/>
    <property type="match status" value="1"/>
</dbReference>
<dbReference type="InterPro" id="IPR014030">
    <property type="entry name" value="Ketoacyl_synth_N"/>
</dbReference>
<dbReference type="SUPFAM" id="SSF56801">
    <property type="entry name" value="Acetyl-CoA synthetase-like"/>
    <property type="match status" value="1"/>
</dbReference>
<evidence type="ECO:0000313" key="14">
    <source>
        <dbReference type="Proteomes" id="UP000214365"/>
    </source>
</evidence>
<dbReference type="InterPro" id="IPR020841">
    <property type="entry name" value="PKS_Beta-ketoAc_synthase_dom"/>
</dbReference>
<keyword evidence="3" id="KW-0436">Ligase</keyword>
<dbReference type="InterPro" id="IPR042104">
    <property type="entry name" value="PKS_dehydratase_sf"/>
</dbReference>
<dbReference type="PROSITE" id="PS00012">
    <property type="entry name" value="PHOSPHOPANTETHEINE"/>
    <property type="match status" value="1"/>
</dbReference>
<dbReference type="SMART" id="SM00823">
    <property type="entry name" value="PKS_PP"/>
    <property type="match status" value="2"/>
</dbReference>
<dbReference type="Gene3D" id="3.40.47.10">
    <property type="match status" value="1"/>
</dbReference>
<evidence type="ECO:0000256" key="9">
    <source>
        <dbReference type="SAM" id="MobiDB-lite"/>
    </source>
</evidence>
<dbReference type="InterPro" id="IPR001227">
    <property type="entry name" value="Ac_transferase_dom_sf"/>
</dbReference>
<dbReference type="InterPro" id="IPR029063">
    <property type="entry name" value="SAM-dependent_MTases_sf"/>
</dbReference>
<dbReference type="Gene3D" id="3.10.129.110">
    <property type="entry name" value="Polyketide synthase dehydratase"/>
    <property type="match status" value="1"/>
</dbReference>
<dbReference type="SMART" id="SM00825">
    <property type="entry name" value="PKS_KS"/>
    <property type="match status" value="1"/>
</dbReference>
<dbReference type="Gene3D" id="3.40.366.10">
    <property type="entry name" value="Malonyl-Coenzyme A Acyl Carrier Protein, domain 2"/>
    <property type="match status" value="1"/>
</dbReference>
<dbReference type="Pfam" id="PF00668">
    <property type="entry name" value="Condensation"/>
    <property type="match status" value="1"/>
</dbReference>
<dbReference type="SUPFAM" id="SSF51735">
    <property type="entry name" value="NAD(P)-binding Rossmann-fold domains"/>
    <property type="match status" value="2"/>
</dbReference>
<dbReference type="InterPro" id="IPR045851">
    <property type="entry name" value="AMP-bd_C_sf"/>
</dbReference>
<dbReference type="CDD" id="cd00833">
    <property type="entry name" value="PKS"/>
    <property type="match status" value="1"/>
</dbReference>
<accession>A0A225AQN0</accession>
<dbReference type="InterPro" id="IPR010071">
    <property type="entry name" value="AA_adenyl_dom"/>
</dbReference>
<dbReference type="InterPro" id="IPR049551">
    <property type="entry name" value="PKS_DH_C"/>
</dbReference>
<evidence type="ECO:0000256" key="8">
    <source>
        <dbReference type="PROSITE-ProRule" id="PRU01363"/>
    </source>
</evidence>
<name>A0A225AQN0_TALAT</name>
<dbReference type="PROSITE" id="PS50075">
    <property type="entry name" value="CARRIER"/>
    <property type="match status" value="2"/>
</dbReference>
<evidence type="ECO:0000256" key="7">
    <source>
        <dbReference type="ARBA" id="ARBA00029443"/>
    </source>
</evidence>
<dbReference type="SMART" id="SM00822">
    <property type="entry name" value="PKS_KR"/>
    <property type="match status" value="1"/>
</dbReference>
<dbReference type="Pfam" id="PF16197">
    <property type="entry name" value="KAsynt_C_assoc"/>
    <property type="match status" value="1"/>
</dbReference>
<dbReference type="OrthoDB" id="329835at2759"/>
<proteinExistence type="inferred from homology"/>
<evidence type="ECO:0000256" key="1">
    <source>
        <dbReference type="ARBA" id="ARBA00022450"/>
    </source>
</evidence>
<keyword evidence="2" id="KW-0597">Phosphoprotein</keyword>
<dbReference type="InterPro" id="IPR050091">
    <property type="entry name" value="PKS_NRPS_Biosynth_Enz"/>
</dbReference>
<dbReference type="InterPro" id="IPR014043">
    <property type="entry name" value="Acyl_transferase_dom"/>
</dbReference>
<feature type="domain" description="Ketosynthase family 3 (KS3)" evidence="11">
    <location>
        <begin position="13"/>
        <end position="447"/>
    </location>
</feature>
<evidence type="ECO:0000313" key="13">
    <source>
        <dbReference type="EMBL" id="OKL63922.1"/>
    </source>
</evidence>
<dbReference type="InterPro" id="IPR016036">
    <property type="entry name" value="Malonyl_transacylase_ACP-bd"/>
</dbReference>
<dbReference type="InterPro" id="IPR049900">
    <property type="entry name" value="PKS_mFAS_DH"/>
</dbReference>
<evidence type="ECO:0000256" key="2">
    <source>
        <dbReference type="ARBA" id="ARBA00022553"/>
    </source>
</evidence>
<dbReference type="SMART" id="SM00826">
    <property type="entry name" value="PKS_DH"/>
    <property type="match status" value="1"/>
</dbReference>
<dbReference type="InterPro" id="IPR020845">
    <property type="entry name" value="AMP-binding_CS"/>
</dbReference>
<dbReference type="Pfam" id="PF02801">
    <property type="entry name" value="Ketoacyl-synt_C"/>
    <property type="match status" value="1"/>
</dbReference>
<dbReference type="RefSeq" id="XP_020124043.1">
    <property type="nucleotide sequence ID" value="XM_020260284.1"/>
</dbReference>
<dbReference type="InterPro" id="IPR001242">
    <property type="entry name" value="Condensation_dom"/>
</dbReference>
<dbReference type="InterPro" id="IPR016039">
    <property type="entry name" value="Thiolase-like"/>
</dbReference>
<gene>
    <name evidence="13" type="ORF">UA08_00474</name>
</gene>
<evidence type="ECO:0000259" key="12">
    <source>
        <dbReference type="PROSITE" id="PS52019"/>
    </source>
</evidence>
<keyword evidence="5" id="KW-0677">Repeat</keyword>